<dbReference type="InterPro" id="IPR036286">
    <property type="entry name" value="LexA/Signal_pep-like_sf"/>
</dbReference>
<keyword evidence="9 12" id="KW-0804">Transcription</keyword>
<dbReference type="PANTHER" id="PTHR33516:SF2">
    <property type="entry name" value="LEXA REPRESSOR-RELATED"/>
    <property type="match status" value="1"/>
</dbReference>
<dbReference type="NCBIfam" id="TIGR00498">
    <property type="entry name" value="lexA"/>
    <property type="match status" value="1"/>
</dbReference>
<keyword evidence="7 12" id="KW-0805">Transcription regulation</keyword>
<dbReference type="Gene3D" id="1.10.10.10">
    <property type="entry name" value="Winged helix-like DNA-binding domain superfamily/Winged helix DNA-binding domain"/>
    <property type="match status" value="1"/>
</dbReference>
<proteinExistence type="inferred from homology"/>
<feature type="DNA-binding region" description="H-T-H motif" evidence="12">
    <location>
        <begin position="31"/>
        <end position="51"/>
    </location>
</feature>
<dbReference type="InterPro" id="IPR036390">
    <property type="entry name" value="WH_DNA-bd_sf"/>
</dbReference>
<dbReference type="KEGG" id="arca:HC352_03125"/>
<dbReference type="GO" id="GO:0009432">
    <property type="term" value="P:SOS response"/>
    <property type="evidence" value="ECO:0007669"/>
    <property type="project" value="UniProtKB-UniRule"/>
</dbReference>
<keyword evidence="17" id="KW-1185">Reference proteome</keyword>
<feature type="site" description="Cleavage; by autolysis" evidence="12">
    <location>
        <begin position="129"/>
        <end position="130"/>
    </location>
</feature>
<evidence type="ECO:0000256" key="1">
    <source>
        <dbReference type="ARBA" id="ARBA00007484"/>
    </source>
</evidence>
<dbReference type="GO" id="GO:0003677">
    <property type="term" value="F:DNA binding"/>
    <property type="evidence" value="ECO:0007669"/>
    <property type="project" value="UniProtKB-UniRule"/>
</dbReference>
<dbReference type="InterPro" id="IPR050077">
    <property type="entry name" value="LexA_repressor"/>
</dbReference>
<evidence type="ECO:0000313" key="17">
    <source>
        <dbReference type="Proteomes" id="UP000502298"/>
    </source>
</evidence>
<keyword evidence="11 12" id="KW-0742">SOS response</keyword>
<dbReference type="SUPFAM" id="SSF51306">
    <property type="entry name" value="LexA/Signal peptidase"/>
    <property type="match status" value="1"/>
</dbReference>
<comment type="similarity">
    <text evidence="1 12 13">Belongs to the peptidase S24 family.</text>
</comment>
<evidence type="ECO:0000256" key="2">
    <source>
        <dbReference type="ARBA" id="ARBA00022491"/>
    </source>
</evidence>
<dbReference type="CDD" id="cd06529">
    <property type="entry name" value="S24_LexA-like"/>
    <property type="match status" value="1"/>
</dbReference>
<dbReference type="GO" id="GO:0006508">
    <property type="term" value="P:proteolysis"/>
    <property type="evidence" value="ECO:0007669"/>
    <property type="project" value="InterPro"/>
</dbReference>
<evidence type="ECO:0000256" key="10">
    <source>
        <dbReference type="ARBA" id="ARBA00023204"/>
    </source>
</evidence>
<evidence type="ECO:0000256" key="12">
    <source>
        <dbReference type="HAMAP-Rule" id="MF_00015"/>
    </source>
</evidence>
<keyword evidence="2 12" id="KW-0678">Repressor</keyword>
<feature type="active site" description="For autocatalytic cleavage activity" evidence="12">
    <location>
        <position position="201"/>
    </location>
</feature>
<dbReference type="Gene3D" id="2.10.109.10">
    <property type="entry name" value="Umud Fragment, subunit A"/>
    <property type="match status" value="1"/>
</dbReference>
<evidence type="ECO:0000256" key="9">
    <source>
        <dbReference type="ARBA" id="ARBA00023163"/>
    </source>
</evidence>
<comment type="subunit">
    <text evidence="12">Homodimer.</text>
</comment>
<evidence type="ECO:0000256" key="8">
    <source>
        <dbReference type="ARBA" id="ARBA00023125"/>
    </source>
</evidence>
<evidence type="ECO:0000256" key="11">
    <source>
        <dbReference type="ARBA" id="ARBA00023236"/>
    </source>
</evidence>
<dbReference type="HAMAP" id="MF_00015">
    <property type="entry name" value="LexA"/>
    <property type="match status" value="1"/>
</dbReference>
<dbReference type="AlphaFoldDB" id="A0A6H2EJ51"/>
<feature type="domain" description="Peptidase S24/S26A/S26B/S26C" evidence="14">
    <location>
        <begin position="122"/>
        <end position="234"/>
    </location>
</feature>
<evidence type="ECO:0000256" key="6">
    <source>
        <dbReference type="ARBA" id="ARBA00022813"/>
    </source>
</evidence>
<protein>
    <recommendedName>
        <fullName evidence="12">LexA repressor</fullName>
        <ecNumber evidence="12">3.4.21.88</ecNumber>
    </recommendedName>
</protein>
<evidence type="ECO:0000259" key="15">
    <source>
        <dbReference type="Pfam" id="PF01726"/>
    </source>
</evidence>
<dbReference type="GO" id="GO:0006260">
    <property type="term" value="P:DNA replication"/>
    <property type="evidence" value="ECO:0007669"/>
    <property type="project" value="UniProtKB-UniRule"/>
</dbReference>
<dbReference type="InterPro" id="IPR006200">
    <property type="entry name" value="LexA"/>
</dbReference>
<dbReference type="InterPro" id="IPR036388">
    <property type="entry name" value="WH-like_DNA-bd_sf"/>
</dbReference>
<organism evidence="16 17">
    <name type="scientific">Arcanobacterium buesumense</name>
    <dbReference type="NCBI Taxonomy" id="2722751"/>
    <lineage>
        <taxon>Bacteria</taxon>
        <taxon>Bacillati</taxon>
        <taxon>Actinomycetota</taxon>
        <taxon>Actinomycetes</taxon>
        <taxon>Actinomycetales</taxon>
        <taxon>Actinomycetaceae</taxon>
        <taxon>Arcanobacterium</taxon>
    </lineage>
</organism>
<dbReference type="EC" id="3.4.21.88" evidence="12"/>
<reference evidence="16 17" key="1">
    <citation type="submission" date="2020-03" db="EMBL/GenBank/DDBJ databases">
        <title>Complete genome of Arcanobacterium buesumensis sp. nov. strain 2701.</title>
        <authorList>
            <person name="Borowiak M."/>
            <person name="Alssahen M."/>
            <person name="Laemmler C."/>
            <person name="Malorny B."/>
            <person name="Hassan A."/>
            <person name="Prenger-Berninghoff E."/>
            <person name="Ploetz M."/>
            <person name="Abdulmawjood A."/>
        </authorList>
    </citation>
    <scope>NUCLEOTIDE SEQUENCE [LARGE SCALE GENOMIC DNA]</scope>
    <source>
        <strain evidence="16 17">2701</strain>
    </source>
</reference>
<sequence>MPILPTLTPRQLSIVHALRELIDERGYSPTVREIGDAVGLKSPSSVKHQLDSLLQAGIISYDQRRSRTLDLTELGRRLNTQTGEFDATLVSHQSSSATPINPLTSLSESNLPNLEGNIVTVPLVGRIAAGAPILAEQHVEDTFALPRQLTGTGELFMLEVSGDSMIDAAICDGDWVVVRRQPDAEQGEIVAAMIDGEATVKVLSRSGGHQWLLPRNPDYSPIPADDAHIIGRIVTVLRSL</sequence>
<comment type="catalytic activity">
    <reaction evidence="12">
        <text>Hydrolysis of Ala-|-Gly bond in repressor LexA.</text>
        <dbReference type="EC" id="3.4.21.88"/>
    </reaction>
</comment>
<feature type="domain" description="LexA repressor DNA-binding" evidence="15">
    <location>
        <begin position="6"/>
        <end position="68"/>
    </location>
</feature>
<evidence type="ECO:0000256" key="3">
    <source>
        <dbReference type="ARBA" id="ARBA00022705"/>
    </source>
</evidence>
<dbReference type="GO" id="GO:0045892">
    <property type="term" value="P:negative regulation of DNA-templated transcription"/>
    <property type="evidence" value="ECO:0007669"/>
    <property type="project" value="UniProtKB-UniRule"/>
</dbReference>
<keyword evidence="10 12" id="KW-0234">DNA repair</keyword>
<dbReference type="Proteomes" id="UP000502298">
    <property type="component" value="Chromosome"/>
</dbReference>
<evidence type="ECO:0000256" key="7">
    <source>
        <dbReference type="ARBA" id="ARBA00023015"/>
    </source>
</evidence>
<evidence type="ECO:0000256" key="4">
    <source>
        <dbReference type="ARBA" id="ARBA00022763"/>
    </source>
</evidence>
<keyword evidence="3 12" id="KW-0235">DNA replication</keyword>
<dbReference type="GO" id="GO:0006281">
    <property type="term" value="P:DNA repair"/>
    <property type="evidence" value="ECO:0007669"/>
    <property type="project" value="UniProtKB-UniRule"/>
</dbReference>
<dbReference type="SUPFAM" id="SSF46785">
    <property type="entry name" value="Winged helix' DNA-binding domain"/>
    <property type="match status" value="1"/>
</dbReference>
<dbReference type="InterPro" id="IPR006197">
    <property type="entry name" value="Peptidase_S24_LexA"/>
</dbReference>
<dbReference type="InterPro" id="IPR039418">
    <property type="entry name" value="LexA-like"/>
</dbReference>
<dbReference type="Pfam" id="PF01726">
    <property type="entry name" value="LexA_DNA_bind"/>
    <property type="match status" value="1"/>
</dbReference>
<keyword evidence="5 12" id="KW-0378">Hydrolase</keyword>
<evidence type="ECO:0000259" key="14">
    <source>
        <dbReference type="Pfam" id="PF00717"/>
    </source>
</evidence>
<dbReference type="Pfam" id="PF00717">
    <property type="entry name" value="Peptidase_S24"/>
    <property type="match status" value="1"/>
</dbReference>
<feature type="active site" description="For autocatalytic cleavage activity" evidence="12">
    <location>
        <position position="164"/>
    </location>
</feature>
<gene>
    <name evidence="12 16" type="primary">lexA</name>
    <name evidence="16" type="ORF">HC352_03125</name>
</gene>
<keyword evidence="8 12" id="KW-0238">DNA-binding</keyword>
<evidence type="ECO:0000313" key="16">
    <source>
        <dbReference type="EMBL" id="QJC21595.1"/>
    </source>
</evidence>
<dbReference type="EMBL" id="CP050804">
    <property type="protein sequence ID" value="QJC21595.1"/>
    <property type="molecule type" value="Genomic_DNA"/>
</dbReference>
<dbReference type="PANTHER" id="PTHR33516">
    <property type="entry name" value="LEXA REPRESSOR"/>
    <property type="match status" value="1"/>
</dbReference>
<evidence type="ECO:0000256" key="5">
    <source>
        <dbReference type="ARBA" id="ARBA00022801"/>
    </source>
</evidence>
<dbReference type="PRINTS" id="PR00726">
    <property type="entry name" value="LEXASERPTASE"/>
</dbReference>
<accession>A0A6H2EJ51</accession>
<dbReference type="GO" id="GO:0004252">
    <property type="term" value="F:serine-type endopeptidase activity"/>
    <property type="evidence" value="ECO:0007669"/>
    <property type="project" value="UniProtKB-UniRule"/>
</dbReference>
<keyword evidence="4 12" id="KW-0227">DNA damage</keyword>
<keyword evidence="6 12" id="KW-0068">Autocatalytic cleavage</keyword>
<dbReference type="InterPro" id="IPR015927">
    <property type="entry name" value="Peptidase_S24_S26A/B/C"/>
</dbReference>
<dbReference type="InterPro" id="IPR006199">
    <property type="entry name" value="LexA_DNA-bd_dom"/>
</dbReference>
<dbReference type="FunFam" id="2.10.109.10:FF:000001">
    <property type="entry name" value="LexA repressor"/>
    <property type="match status" value="1"/>
</dbReference>
<comment type="function">
    <text evidence="12">Represses a number of genes involved in the response to DNA damage (SOS response), including recA and lexA. In the presence of single-stranded DNA, RecA interacts with LexA causing an autocatalytic cleavage which disrupts the DNA-binding part of LexA, leading to derepression of the SOS regulon and eventually DNA repair.</text>
</comment>
<name>A0A6H2EJ51_9ACTO</name>
<dbReference type="RefSeq" id="WP_168917535.1">
    <property type="nucleotide sequence ID" value="NZ_CP050804.1"/>
</dbReference>
<evidence type="ECO:0000256" key="13">
    <source>
        <dbReference type="RuleBase" id="RU003991"/>
    </source>
</evidence>